<reference evidence="1 2" key="1">
    <citation type="journal article" date="2018" name="Nat. Ecol. Evol.">
        <title>Shark genomes provide insights into elasmobranch evolution and the origin of vertebrates.</title>
        <authorList>
            <person name="Hara Y"/>
            <person name="Yamaguchi K"/>
            <person name="Onimaru K"/>
            <person name="Kadota M"/>
            <person name="Koyanagi M"/>
            <person name="Keeley SD"/>
            <person name="Tatsumi K"/>
            <person name="Tanaka K"/>
            <person name="Motone F"/>
            <person name="Kageyama Y"/>
            <person name="Nozu R"/>
            <person name="Adachi N"/>
            <person name="Nishimura O"/>
            <person name="Nakagawa R"/>
            <person name="Tanegashima C"/>
            <person name="Kiyatake I"/>
            <person name="Matsumoto R"/>
            <person name="Murakumo K"/>
            <person name="Nishida K"/>
            <person name="Terakita A"/>
            <person name="Kuratani S"/>
            <person name="Sato K"/>
            <person name="Hyodo S Kuraku.S."/>
        </authorList>
    </citation>
    <scope>NUCLEOTIDE SEQUENCE [LARGE SCALE GENOMIC DNA]</scope>
</reference>
<comment type="caution">
    <text evidence="1">The sequence shown here is derived from an EMBL/GenBank/DDBJ whole genome shotgun (WGS) entry which is preliminary data.</text>
</comment>
<organism evidence="1 2">
    <name type="scientific">Chiloscyllium punctatum</name>
    <name type="common">Brownbanded bambooshark</name>
    <name type="synonym">Hemiscyllium punctatum</name>
    <dbReference type="NCBI Taxonomy" id="137246"/>
    <lineage>
        <taxon>Eukaryota</taxon>
        <taxon>Metazoa</taxon>
        <taxon>Chordata</taxon>
        <taxon>Craniata</taxon>
        <taxon>Vertebrata</taxon>
        <taxon>Chondrichthyes</taxon>
        <taxon>Elasmobranchii</taxon>
        <taxon>Galeomorphii</taxon>
        <taxon>Galeoidea</taxon>
        <taxon>Orectolobiformes</taxon>
        <taxon>Hemiscylliidae</taxon>
        <taxon>Chiloscyllium</taxon>
    </lineage>
</organism>
<feature type="non-terminal residue" evidence="1">
    <location>
        <position position="1"/>
    </location>
</feature>
<name>A0A401TNN4_CHIPU</name>
<proteinExistence type="predicted"/>
<dbReference type="EMBL" id="BEZZ01126091">
    <property type="protein sequence ID" value="GCC44244.1"/>
    <property type="molecule type" value="Genomic_DNA"/>
</dbReference>
<protein>
    <submittedName>
        <fullName evidence="1">Uncharacterized protein</fullName>
    </submittedName>
</protein>
<dbReference type="Proteomes" id="UP000287033">
    <property type="component" value="Unassembled WGS sequence"/>
</dbReference>
<evidence type="ECO:0000313" key="1">
    <source>
        <dbReference type="EMBL" id="GCC44244.1"/>
    </source>
</evidence>
<sequence>VPEPPFRTFGIGFLLLGTPGQRGAVRAVDAEGPQLPGLLPASPQGVCGIYPSSPLNFGIPWPESGAAIPNPNVDREVSGGGVGSLRALRPLVRCVPPPLPSSNPLPGRKFHTGSVFPLLRPD</sequence>
<keyword evidence="2" id="KW-1185">Reference proteome</keyword>
<accession>A0A401TNN4</accession>
<evidence type="ECO:0000313" key="2">
    <source>
        <dbReference type="Proteomes" id="UP000287033"/>
    </source>
</evidence>
<dbReference type="AlphaFoldDB" id="A0A401TNN4"/>
<gene>
    <name evidence="1" type="ORF">chiPu_0028217</name>
</gene>